<feature type="region of interest" description="Disordered" evidence="1">
    <location>
        <begin position="65"/>
        <end position="89"/>
    </location>
</feature>
<dbReference type="GO" id="GO:0003677">
    <property type="term" value="F:DNA binding"/>
    <property type="evidence" value="ECO:0007669"/>
    <property type="project" value="UniProtKB-KW"/>
</dbReference>
<dbReference type="STRING" id="490622.A0A395N796"/>
<organism evidence="2 3">
    <name type="scientific">Trichoderma arundinaceum</name>
    <dbReference type="NCBI Taxonomy" id="490622"/>
    <lineage>
        <taxon>Eukaryota</taxon>
        <taxon>Fungi</taxon>
        <taxon>Dikarya</taxon>
        <taxon>Ascomycota</taxon>
        <taxon>Pezizomycotina</taxon>
        <taxon>Sordariomycetes</taxon>
        <taxon>Hypocreomycetidae</taxon>
        <taxon>Hypocreales</taxon>
        <taxon>Hypocreaceae</taxon>
        <taxon>Trichoderma</taxon>
    </lineage>
</organism>
<proteinExistence type="predicted"/>
<feature type="compositionally biased region" description="Polar residues" evidence="1">
    <location>
        <begin position="21"/>
        <end position="34"/>
    </location>
</feature>
<keyword evidence="3" id="KW-1185">Reference proteome</keyword>
<comment type="caution">
    <text evidence="2">The sequence shown here is derived from an EMBL/GenBank/DDBJ whole genome shotgun (WGS) entry which is preliminary data.</text>
</comment>
<gene>
    <name evidence="2" type="ORF">TARUN_10263</name>
</gene>
<feature type="region of interest" description="Disordered" evidence="1">
    <location>
        <begin position="1"/>
        <end position="51"/>
    </location>
</feature>
<dbReference type="EMBL" id="PXOA01001046">
    <property type="protein sequence ID" value="RFU71998.1"/>
    <property type="molecule type" value="Genomic_DNA"/>
</dbReference>
<sequence length="89" mass="9334">HNTTPALAPMEPHLDAPQFPPQLQANSSRSSGMSLTDIISRPDGSQRKLPVPQVPKVAVQDLLSDGVFPSSGRSSTTGSLAGGDLMDRI</sequence>
<evidence type="ECO:0000313" key="3">
    <source>
        <dbReference type="Proteomes" id="UP000266272"/>
    </source>
</evidence>
<name>A0A395N796_TRIAR</name>
<dbReference type="OrthoDB" id="654211at2759"/>
<keyword evidence="2" id="KW-0238">DNA-binding</keyword>
<evidence type="ECO:0000313" key="2">
    <source>
        <dbReference type="EMBL" id="RFU71998.1"/>
    </source>
</evidence>
<dbReference type="AlphaFoldDB" id="A0A395N796"/>
<evidence type="ECO:0000256" key="1">
    <source>
        <dbReference type="SAM" id="MobiDB-lite"/>
    </source>
</evidence>
<dbReference type="Proteomes" id="UP000266272">
    <property type="component" value="Unassembled WGS sequence"/>
</dbReference>
<feature type="non-terminal residue" evidence="2">
    <location>
        <position position="1"/>
    </location>
</feature>
<reference evidence="2 3" key="1">
    <citation type="journal article" date="2018" name="PLoS Pathog.">
        <title>Evolution of structural diversity of trichothecenes, a family of toxins produced by plant pathogenic and entomopathogenic fungi.</title>
        <authorList>
            <person name="Proctor R.H."/>
            <person name="McCormick S.P."/>
            <person name="Kim H.S."/>
            <person name="Cardoza R.E."/>
            <person name="Stanley A.M."/>
            <person name="Lindo L."/>
            <person name="Kelly A."/>
            <person name="Brown D.W."/>
            <person name="Lee T."/>
            <person name="Vaughan M.M."/>
            <person name="Alexander N.J."/>
            <person name="Busman M."/>
            <person name="Gutierrez S."/>
        </authorList>
    </citation>
    <scope>NUCLEOTIDE SEQUENCE [LARGE SCALE GENOMIC DNA]</scope>
    <source>
        <strain evidence="2 3">IBT 40837</strain>
    </source>
</reference>
<accession>A0A395N796</accession>
<protein>
    <submittedName>
        <fullName evidence="2">Dna-binding crea</fullName>
    </submittedName>
</protein>